<dbReference type="SUPFAM" id="SSF55874">
    <property type="entry name" value="ATPase domain of HSP90 chaperone/DNA topoisomerase II/histidine kinase"/>
    <property type="match status" value="1"/>
</dbReference>
<dbReference type="FunFam" id="3.30.565.10:FF:000016">
    <property type="entry name" value="Chemotaxis protein CheA, putative"/>
    <property type="match status" value="1"/>
</dbReference>
<dbReference type="InterPro" id="IPR010808">
    <property type="entry name" value="CheA_P2-bd"/>
</dbReference>
<dbReference type="STRING" id="169679.CSACC_24190"/>
<keyword evidence="12" id="KW-0902">Two-component regulatory system</keyword>
<dbReference type="SMART" id="SM00387">
    <property type="entry name" value="HATPase_c"/>
    <property type="match status" value="1"/>
</dbReference>
<dbReference type="Pfam" id="PF02895">
    <property type="entry name" value="H-kinase_dim"/>
    <property type="match status" value="1"/>
</dbReference>
<evidence type="ECO:0000256" key="11">
    <source>
        <dbReference type="ARBA" id="ARBA00022840"/>
    </source>
</evidence>
<keyword evidence="7 14" id="KW-0597">Phosphoprotein</keyword>
<dbReference type="CDD" id="cd00088">
    <property type="entry name" value="HPT"/>
    <property type="match status" value="1"/>
</dbReference>
<dbReference type="Pfam" id="PF01627">
    <property type="entry name" value="Hpt"/>
    <property type="match status" value="1"/>
</dbReference>
<dbReference type="SMART" id="SM01231">
    <property type="entry name" value="H-kinase_dim"/>
    <property type="match status" value="1"/>
</dbReference>
<comment type="catalytic activity">
    <reaction evidence="1">
        <text>ATP + protein L-histidine = ADP + protein N-phospho-L-histidine.</text>
        <dbReference type="EC" id="2.7.13.3"/>
    </reaction>
</comment>
<dbReference type="Gene3D" id="1.10.287.560">
    <property type="entry name" value="Histidine kinase CheA-like, homodimeric domain"/>
    <property type="match status" value="1"/>
</dbReference>
<dbReference type="InterPro" id="IPR004105">
    <property type="entry name" value="CheA-like_dim"/>
</dbReference>
<evidence type="ECO:0000259" key="17">
    <source>
        <dbReference type="PROSITE" id="PS50894"/>
    </source>
</evidence>
<evidence type="ECO:0000256" key="13">
    <source>
        <dbReference type="ARBA" id="ARBA00035100"/>
    </source>
</evidence>
<dbReference type="Pfam" id="PF07194">
    <property type="entry name" value="P2"/>
    <property type="match status" value="1"/>
</dbReference>
<evidence type="ECO:0000256" key="8">
    <source>
        <dbReference type="ARBA" id="ARBA00022679"/>
    </source>
</evidence>
<dbReference type="InterPro" id="IPR008207">
    <property type="entry name" value="Sig_transdc_His_kin_Hpt_dom"/>
</dbReference>
<evidence type="ECO:0000256" key="10">
    <source>
        <dbReference type="ARBA" id="ARBA00022777"/>
    </source>
</evidence>
<dbReference type="InterPro" id="IPR036061">
    <property type="entry name" value="CheW-like_dom_sf"/>
</dbReference>
<dbReference type="SUPFAM" id="SSF50341">
    <property type="entry name" value="CheW-like"/>
    <property type="match status" value="1"/>
</dbReference>
<dbReference type="EMBL" id="LZYZ01000006">
    <property type="protein sequence ID" value="OOM10670.1"/>
    <property type="molecule type" value="Genomic_DNA"/>
</dbReference>
<dbReference type="Gene3D" id="2.30.30.40">
    <property type="entry name" value="SH3 Domains"/>
    <property type="match status" value="1"/>
</dbReference>
<dbReference type="EC" id="2.7.13.3" evidence="3"/>
<evidence type="ECO:0000256" key="2">
    <source>
        <dbReference type="ARBA" id="ARBA00004496"/>
    </source>
</evidence>
<dbReference type="InterPro" id="IPR036097">
    <property type="entry name" value="HisK_dim/P_sf"/>
</dbReference>
<dbReference type="CDD" id="cd16916">
    <property type="entry name" value="HATPase_CheA-like"/>
    <property type="match status" value="1"/>
</dbReference>
<dbReference type="Pfam" id="PF01584">
    <property type="entry name" value="CheW"/>
    <property type="match status" value="1"/>
</dbReference>
<dbReference type="InterPro" id="IPR003594">
    <property type="entry name" value="HATPase_dom"/>
</dbReference>
<dbReference type="PROSITE" id="PS50851">
    <property type="entry name" value="CHEW"/>
    <property type="match status" value="1"/>
</dbReference>
<accession>A0A1S8N2M6</accession>
<evidence type="ECO:0000256" key="1">
    <source>
        <dbReference type="ARBA" id="ARBA00000085"/>
    </source>
</evidence>
<keyword evidence="11" id="KW-0067">ATP-binding</keyword>
<feature type="domain" description="Histidine kinase" evidence="15">
    <location>
        <begin position="351"/>
        <end position="555"/>
    </location>
</feature>
<dbReference type="PROSITE" id="PS50894">
    <property type="entry name" value="HPT"/>
    <property type="match status" value="1"/>
</dbReference>
<keyword evidence="6" id="KW-0145">Chemotaxis</keyword>
<dbReference type="AlphaFoldDB" id="A0A1S8N2M6"/>
<sequence length="692" mass="77750">MSNNFIQEPMLDMYIFETTQLVEQIEQVIIDSEKVGSFTEEAINEVFRIMHTIKGSSGMMMFDTITTVAHSIEDLFYFLRENKQANVDCSRLSDIVLDGIDFIKTEVDKIIEKKNPDGDTSALISDIKDFLSYLKENNVATDDERINEKNGEPQEHINLAACDTLRKNVFKATIYFEDGCEMEDIRAFSIINDLNGLAEEIYHIPEEVFGNEKSIEIIRNEGFKISFNTYKGYEEIHKFFTQIVLLKEFKLVQGEDNEDLNKFCRKEQDSIEENPAEISCNPNIIEVQNQKAENTTRSKQSNSSHQNIISVNVSKLDKLMDMIGELVISEAMVTQNPDLKGLSLDNFQKAARQLEKITSEVQDIVMSIRMVPLAATFQKMNRIVRDMSKKLSKEVKLKIIGEDTEVDKNIIEHISDPLMHIVRNSIDHGLEASDERSAKGKLEIGTITLEARNEGGDVLIIISDDGKGLNREKVLARARENGLINRPENEIADKEVFSYIFLPGFSTKDKVTEFSGRGVGMDVVTKNINLVGGTVSIDSKQDVGTTITLKIPLTLATMDGMTIKVGKSTYTIPVKSIKESFRAKENDIITDPDGNESIMIRGKCYSILRLHKLYKVKTDVVNISDGIIVMISSEDKSICIFADELIGQYQVVVKALPQYIKKFNKINGLSGCTLLGDGSISLILDAAGLINY</sequence>
<dbReference type="InterPro" id="IPR002545">
    <property type="entry name" value="CheW-lke_dom"/>
</dbReference>
<evidence type="ECO:0000256" key="12">
    <source>
        <dbReference type="ARBA" id="ARBA00023012"/>
    </source>
</evidence>
<dbReference type="InterPro" id="IPR037006">
    <property type="entry name" value="CheA-like_homodim_sf"/>
</dbReference>
<proteinExistence type="predicted"/>
<evidence type="ECO:0000256" key="4">
    <source>
        <dbReference type="ARBA" id="ARBA00021495"/>
    </source>
</evidence>
<reference evidence="18 19" key="1">
    <citation type="submission" date="2016-05" db="EMBL/GenBank/DDBJ databases">
        <title>Microbial solvent formation.</title>
        <authorList>
            <person name="Poehlein A."/>
            <person name="Montoya Solano J.D."/>
            <person name="Flitsch S."/>
            <person name="Krabben P."/>
            <person name="Duerre P."/>
            <person name="Daniel R."/>
        </authorList>
    </citation>
    <scope>NUCLEOTIDE SEQUENCE [LARGE SCALE GENOMIC DNA]</scope>
    <source>
        <strain evidence="18 19">L1-8</strain>
    </source>
</reference>
<dbReference type="PROSITE" id="PS50109">
    <property type="entry name" value="HIS_KIN"/>
    <property type="match status" value="1"/>
</dbReference>
<dbReference type="PANTHER" id="PTHR43395">
    <property type="entry name" value="SENSOR HISTIDINE KINASE CHEA"/>
    <property type="match status" value="1"/>
</dbReference>
<dbReference type="InterPro" id="IPR051315">
    <property type="entry name" value="Bact_Chemotaxis_CheA"/>
</dbReference>
<dbReference type="GO" id="GO:0005737">
    <property type="term" value="C:cytoplasm"/>
    <property type="evidence" value="ECO:0007669"/>
    <property type="project" value="UniProtKB-SubCell"/>
</dbReference>
<dbReference type="Proteomes" id="UP000191154">
    <property type="component" value="Unassembled WGS sequence"/>
</dbReference>
<evidence type="ECO:0000256" key="7">
    <source>
        <dbReference type="ARBA" id="ARBA00022553"/>
    </source>
</evidence>
<evidence type="ECO:0000256" key="5">
    <source>
        <dbReference type="ARBA" id="ARBA00022490"/>
    </source>
</evidence>
<dbReference type="InterPro" id="IPR036641">
    <property type="entry name" value="HPT_dom_sf"/>
</dbReference>
<evidence type="ECO:0000256" key="6">
    <source>
        <dbReference type="ARBA" id="ARBA00022500"/>
    </source>
</evidence>
<dbReference type="Gene3D" id="3.30.565.10">
    <property type="entry name" value="Histidine kinase-like ATPase, C-terminal domain"/>
    <property type="match status" value="1"/>
</dbReference>
<dbReference type="SMART" id="SM00260">
    <property type="entry name" value="CheW"/>
    <property type="match status" value="1"/>
</dbReference>
<dbReference type="InterPro" id="IPR005467">
    <property type="entry name" value="His_kinase_dom"/>
</dbReference>
<keyword evidence="10" id="KW-0418">Kinase</keyword>
<gene>
    <name evidence="18" type="primary">cheA_3</name>
    <name evidence="18" type="ORF">CLOSAC_32910</name>
</gene>
<dbReference type="PANTHER" id="PTHR43395:SF10">
    <property type="entry name" value="CHEMOTAXIS PROTEIN CHEA"/>
    <property type="match status" value="1"/>
</dbReference>
<keyword evidence="9" id="KW-0547">Nucleotide-binding</keyword>
<feature type="domain" description="HPt" evidence="17">
    <location>
        <begin position="3"/>
        <end position="110"/>
    </location>
</feature>
<dbReference type="RefSeq" id="WP_077866348.1">
    <property type="nucleotide sequence ID" value="NZ_LZYZ01000006.1"/>
</dbReference>
<evidence type="ECO:0000256" key="3">
    <source>
        <dbReference type="ARBA" id="ARBA00012438"/>
    </source>
</evidence>
<keyword evidence="8 18" id="KW-0808">Transferase</keyword>
<comment type="caution">
    <text evidence="18">The sequence shown here is derived from an EMBL/GenBank/DDBJ whole genome shotgun (WGS) entry which is preliminary data.</text>
</comment>
<keyword evidence="5" id="KW-0963">Cytoplasm</keyword>
<evidence type="ECO:0000259" key="16">
    <source>
        <dbReference type="PROSITE" id="PS50851"/>
    </source>
</evidence>
<dbReference type="GO" id="GO:0006935">
    <property type="term" value="P:chemotaxis"/>
    <property type="evidence" value="ECO:0007669"/>
    <property type="project" value="UniProtKB-KW"/>
</dbReference>
<dbReference type="GO" id="GO:0000155">
    <property type="term" value="F:phosphorelay sensor kinase activity"/>
    <property type="evidence" value="ECO:0007669"/>
    <property type="project" value="InterPro"/>
</dbReference>
<evidence type="ECO:0000256" key="9">
    <source>
        <dbReference type="ARBA" id="ARBA00022741"/>
    </source>
</evidence>
<organism evidence="18 19">
    <name type="scientific">Clostridium saccharobutylicum</name>
    <dbReference type="NCBI Taxonomy" id="169679"/>
    <lineage>
        <taxon>Bacteria</taxon>
        <taxon>Bacillati</taxon>
        <taxon>Bacillota</taxon>
        <taxon>Clostridia</taxon>
        <taxon>Eubacteriales</taxon>
        <taxon>Clostridiaceae</taxon>
        <taxon>Clostridium</taxon>
    </lineage>
</organism>
<evidence type="ECO:0000259" key="15">
    <source>
        <dbReference type="PROSITE" id="PS50109"/>
    </source>
</evidence>
<evidence type="ECO:0000313" key="18">
    <source>
        <dbReference type="EMBL" id="OOM10670.1"/>
    </source>
</evidence>
<comment type="function">
    <text evidence="13">Involved in the transmission of sensory signals from the chemoreceptors to the flagellar motors. CheA is autophosphorylated; it can transfer its phosphate group to either CheB or CheY.</text>
</comment>
<evidence type="ECO:0000313" key="19">
    <source>
        <dbReference type="Proteomes" id="UP000191154"/>
    </source>
</evidence>
<dbReference type="InterPro" id="IPR035891">
    <property type="entry name" value="CheY-binding_CheA"/>
</dbReference>
<dbReference type="Pfam" id="PF02518">
    <property type="entry name" value="HATPase_c"/>
    <property type="match status" value="1"/>
</dbReference>
<evidence type="ECO:0000256" key="14">
    <source>
        <dbReference type="PROSITE-ProRule" id="PRU00110"/>
    </source>
</evidence>
<dbReference type="InterPro" id="IPR004358">
    <property type="entry name" value="Sig_transdc_His_kin-like_C"/>
</dbReference>
<dbReference type="SMART" id="SM00073">
    <property type="entry name" value="HPT"/>
    <property type="match status" value="1"/>
</dbReference>
<dbReference type="PRINTS" id="PR00344">
    <property type="entry name" value="BCTRLSENSOR"/>
</dbReference>
<dbReference type="SUPFAM" id="SSF47384">
    <property type="entry name" value="Homodimeric domain of signal transducing histidine kinase"/>
    <property type="match status" value="1"/>
</dbReference>
<name>A0A1S8N2M6_CLOSA</name>
<protein>
    <recommendedName>
        <fullName evidence="4">Chemotaxis protein CheA</fullName>
        <ecNumber evidence="3">2.7.13.3</ecNumber>
    </recommendedName>
</protein>
<feature type="modified residue" description="Phosphohistidine" evidence="14">
    <location>
        <position position="51"/>
    </location>
</feature>
<dbReference type="Gene3D" id="1.20.120.160">
    <property type="entry name" value="HPT domain"/>
    <property type="match status" value="1"/>
</dbReference>
<dbReference type="GO" id="GO:0005524">
    <property type="term" value="F:ATP binding"/>
    <property type="evidence" value="ECO:0007669"/>
    <property type="project" value="UniProtKB-KW"/>
</dbReference>
<dbReference type="InterPro" id="IPR036890">
    <property type="entry name" value="HATPase_C_sf"/>
</dbReference>
<dbReference type="SUPFAM" id="SSF55052">
    <property type="entry name" value="CheY-binding domain of CheA"/>
    <property type="match status" value="1"/>
</dbReference>
<comment type="subcellular location">
    <subcellularLocation>
        <location evidence="2">Cytoplasm</location>
    </subcellularLocation>
</comment>
<feature type="domain" description="CheW-like" evidence="16">
    <location>
        <begin position="557"/>
        <end position="692"/>
    </location>
</feature>
<dbReference type="SUPFAM" id="SSF47226">
    <property type="entry name" value="Histidine-containing phosphotransfer domain, HPT domain"/>
    <property type="match status" value="1"/>
</dbReference>